<evidence type="ECO:0000256" key="1">
    <source>
        <dbReference type="ARBA" id="ARBA00004123"/>
    </source>
</evidence>
<accession>A0A443RIF8</accession>
<dbReference type="InterPro" id="IPR044189">
    <property type="entry name" value="XPO4/7-like"/>
</dbReference>
<dbReference type="GO" id="GO:0005737">
    <property type="term" value="C:cytoplasm"/>
    <property type="evidence" value="ECO:0007669"/>
    <property type="project" value="UniProtKB-SubCell"/>
</dbReference>
<dbReference type="Gene3D" id="1.25.10.10">
    <property type="entry name" value="Leucine-rich Repeat Variant"/>
    <property type="match status" value="1"/>
</dbReference>
<dbReference type="GO" id="GO:0006611">
    <property type="term" value="P:protein export from nucleus"/>
    <property type="evidence" value="ECO:0007669"/>
    <property type="project" value="TreeGrafter"/>
</dbReference>
<comment type="subcellular location">
    <subcellularLocation>
        <location evidence="2">Cytoplasm</location>
    </subcellularLocation>
    <subcellularLocation>
        <location evidence="1">Nucleus</location>
    </subcellularLocation>
</comment>
<evidence type="ECO:0000256" key="4">
    <source>
        <dbReference type="ARBA" id="ARBA00022448"/>
    </source>
</evidence>
<dbReference type="Proteomes" id="UP000285301">
    <property type="component" value="Unassembled WGS sequence"/>
</dbReference>
<dbReference type="GO" id="GO:0005049">
    <property type="term" value="F:nuclear export signal receptor activity"/>
    <property type="evidence" value="ECO:0007669"/>
    <property type="project" value="InterPro"/>
</dbReference>
<evidence type="ECO:0000256" key="5">
    <source>
        <dbReference type="ARBA" id="ARBA00022490"/>
    </source>
</evidence>
<organism evidence="9 10">
    <name type="scientific">Dinothrombium tinctorium</name>
    <dbReference type="NCBI Taxonomy" id="1965070"/>
    <lineage>
        <taxon>Eukaryota</taxon>
        <taxon>Metazoa</taxon>
        <taxon>Ecdysozoa</taxon>
        <taxon>Arthropoda</taxon>
        <taxon>Chelicerata</taxon>
        <taxon>Arachnida</taxon>
        <taxon>Acari</taxon>
        <taxon>Acariformes</taxon>
        <taxon>Trombidiformes</taxon>
        <taxon>Prostigmata</taxon>
        <taxon>Anystina</taxon>
        <taxon>Parasitengona</taxon>
        <taxon>Trombidioidea</taxon>
        <taxon>Trombidiidae</taxon>
        <taxon>Dinothrombium</taxon>
    </lineage>
</organism>
<dbReference type="InterPro" id="IPR011989">
    <property type="entry name" value="ARM-like"/>
</dbReference>
<evidence type="ECO:0000313" key="10">
    <source>
        <dbReference type="Proteomes" id="UP000285301"/>
    </source>
</evidence>
<comment type="similarity">
    <text evidence="3">Belongs to the exportin family.</text>
</comment>
<dbReference type="OrthoDB" id="5548448at2759"/>
<dbReference type="PANTHER" id="PTHR12596">
    <property type="entry name" value="EXPORTIN 4,7-RELATED"/>
    <property type="match status" value="1"/>
</dbReference>
<name>A0A443RIF8_9ACAR</name>
<keyword evidence="5" id="KW-0963">Cytoplasm</keyword>
<keyword evidence="4" id="KW-0813">Transport</keyword>
<reference evidence="9 10" key="1">
    <citation type="journal article" date="2018" name="Gigascience">
        <title>Genomes of trombidid mites reveal novel predicted allergens and laterally-transferred genes associated with secondary metabolism.</title>
        <authorList>
            <person name="Dong X."/>
            <person name="Chaisiri K."/>
            <person name="Xia D."/>
            <person name="Armstrong S.D."/>
            <person name="Fang Y."/>
            <person name="Donnelly M.J."/>
            <person name="Kadowaki T."/>
            <person name="McGarry J.W."/>
            <person name="Darby A.C."/>
            <person name="Makepeace B.L."/>
        </authorList>
    </citation>
    <scope>NUCLEOTIDE SEQUENCE [LARGE SCALE GENOMIC DNA]</scope>
    <source>
        <strain evidence="9">UoL-WK</strain>
    </source>
</reference>
<evidence type="ECO:0000256" key="6">
    <source>
        <dbReference type="ARBA" id="ARBA00022927"/>
    </source>
</evidence>
<dbReference type="SUPFAM" id="SSF48371">
    <property type="entry name" value="ARM repeat"/>
    <property type="match status" value="1"/>
</dbReference>
<evidence type="ECO:0000313" key="9">
    <source>
        <dbReference type="EMBL" id="RWS15054.1"/>
    </source>
</evidence>
<dbReference type="AlphaFoldDB" id="A0A443RIF8"/>
<dbReference type="PANTHER" id="PTHR12596:SF1">
    <property type="entry name" value="EXPORTIN-4"/>
    <property type="match status" value="1"/>
</dbReference>
<dbReference type="GO" id="GO:0005643">
    <property type="term" value="C:nuclear pore"/>
    <property type="evidence" value="ECO:0007669"/>
    <property type="project" value="TreeGrafter"/>
</dbReference>
<keyword evidence="10" id="KW-1185">Reference proteome</keyword>
<proteinExistence type="inferred from homology"/>
<evidence type="ECO:0000256" key="8">
    <source>
        <dbReference type="ARBA" id="ARBA00040444"/>
    </source>
</evidence>
<keyword evidence="7" id="KW-0539">Nucleus</keyword>
<evidence type="ECO:0000256" key="7">
    <source>
        <dbReference type="ARBA" id="ARBA00023242"/>
    </source>
</evidence>
<dbReference type="STRING" id="1965070.A0A443RIF8"/>
<dbReference type="InterPro" id="IPR016024">
    <property type="entry name" value="ARM-type_fold"/>
</dbReference>
<dbReference type="EMBL" id="NCKU01000559">
    <property type="protein sequence ID" value="RWS15054.1"/>
    <property type="molecule type" value="Genomic_DNA"/>
</dbReference>
<comment type="caution">
    <text evidence="9">The sequence shown here is derived from an EMBL/GenBank/DDBJ whole genome shotgun (WGS) entry which is preliminary data.</text>
</comment>
<protein>
    <recommendedName>
        <fullName evidence="8">Exportin-4</fullName>
    </recommendedName>
</protein>
<evidence type="ECO:0000256" key="3">
    <source>
        <dbReference type="ARBA" id="ARBA00009466"/>
    </source>
</evidence>
<gene>
    <name evidence="9" type="ORF">B4U79_12112</name>
</gene>
<evidence type="ECO:0000256" key="2">
    <source>
        <dbReference type="ARBA" id="ARBA00004496"/>
    </source>
</evidence>
<keyword evidence="6" id="KW-0653">Protein transport</keyword>
<sequence length="1089" mass="123669">MSEAVLQQLETYANLVLAQPNEVSNEQRKEAQQIFLDFQKTKTPFELCRFILETSRVSFVQFQAAACLKNGVIRDWSYLKEKALTLQLLNYLLEFVGKNEHLESYVREHLLLVCAIILKRCGIDEATLTNHRHRLDDDEPEESSPDFVSVNILNSVLSLISSFSSLTLQSFSSPNGTEITYVKAVAACSFILAILNEYSSSTRASDFGLPWIKHLETKKKFENNHLKHIFSSTLQALHNIIQPEISSDLLKMPESINLLQKLIQIIETVLTWNFDFITIISSQYAKHVDGIENPVLQPGIDWVDIFINGNIIQFIFYVYIRMRELSDEKLMHHSLQCLSQLSSLTGCVISNPKNRIQFISHFLNGTLHLLAEGFHKFEAVPLSTMLHRICLHLQSRDTIKLIDKEASLRFVTLMSDLMCRLLVDFLRADEGKDIADESDAEKYKTAIDNLCDAWMVLLQAIEKYERYIDDSPTDEIDGTLVRRQNSNSQDIIDQNVINECARKMFDCFLRCHLTQPEGFRSFSSNAFENEIYEFEEEDSVTFNEQLSAIGSFAPTWTLTQSNYGERDLIPQQILQLSIKSSSDSTKTIQALRNCDIGVDDSTVDPKYILENRMQCLMSPQVSRTLSLFVTRFMSGYLLPNENDYSEMSLCLNACFGRDSSSAADTLNFLVDHIIVKLFYWSSETEVTELSAASLVTFVQNSPERGKSLIACPSIKKLFQKHCNNQLQELSMTAHLSETTRNLLIEFCESICGVSSGTTSNNVPWGRGSGYIYMSEVPKLIDVFHNYNDVILSILEFVSTATNKILCFLKPDETLQFYEGTINILNVFAKHNAQKSTVERGSDEEAYSDILLILQILNDLAAKDFIDWYPSATQVNNSASTITATQVVFIGLNIIMPLMSAQILEFPKISQNYYKLIGFLCEDPERLRDVPQNLMESVMGSISHALKSTFPSEIKCNCLSMLSLLGCHCLGDMKKFENIAKMLEPFLKVVLEFTLLDLGFSKDVTLRENVANTMFTLICCYPDVYRNLVEQLIISQVQQSGDPSLEAHLRKSFGSLTTDIPLNLNRVHRTAFKQRFETFVAEIQGVLCVK</sequence>